<proteinExistence type="predicted"/>
<name>A0A5M3VY04_9ACTN</name>
<gene>
    <name evidence="5" type="ORF">Acor_38110</name>
</gene>
<feature type="region of interest" description="Disordered" evidence="3">
    <location>
        <begin position="32"/>
        <end position="52"/>
    </location>
</feature>
<dbReference type="OrthoDB" id="3699454at2"/>
<reference evidence="5 6" key="1">
    <citation type="submission" date="2019-10" db="EMBL/GenBank/DDBJ databases">
        <title>Whole genome shotgun sequence of Acrocarpospora corrugata NBRC 13972.</title>
        <authorList>
            <person name="Ichikawa N."/>
            <person name="Kimura A."/>
            <person name="Kitahashi Y."/>
            <person name="Komaki H."/>
            <person name="Oguchi A."/>
        </authorList>
    </citation>
    <scope>NUCLEOTIDE SEQUENCE [LARGE SCALE GENOMIC DNA]</scope>
    <source>
        <strain evidence="5 6">NBRC 13972</strain>
    </source>
</reference>
<keyword evidence="2" id="KW-0479">Metal-binding</keyword>
<comment type="caution">
    <text evidence="5">The sequence shown here is derived from an EMBL/GenBank/DDBJ whole genome shotgun (WGS) entry which is preliminary data.</text>
</comment>
<evidence type="ECO:0000313" key="6">
    <source>
        <dbReference type="Proteomes" id="UP000334990"/>
    </source>
</evidence>
<evidence type="ECO:0000256" key="3">
    <source>
        <dbReference type="SAM" id="MobiDB-lite"/>
    </source>
</evidence>
<comment type="cofactor">
    <cofactor evidence="1">
        <name>a divalent metal cation</name>
        <dbReference type="ChEBI" id="CHEBI:60240"/>
    </cofactor>
</comment>
<accession>A0A5M3VY04</accession>
<feature type="domain" description="DDE Tnp4" evidence="4">
    <location>
        <begin position="3"/>
        <end position="101"/>
    </location>
</feature>
<keyword evidence="6" id="KW-1185">Reference proteome</keyword>
<sequence>MRGARHDTHAFHASGLADQIAGLHRCGDSGYQAHADITPDKKPRGRQLTAEQKQNNREINGIRAAVERAIAHVKAWRICSSRYRGPLEKFPAVLTAVIGLHFFKRAYE</sequence>
<dbReference type="AlphaFoldDB" id="A0A5M3VY04"/>
<evidence type="ECO:0000313" key="5">
    <source>
        <dbReference type="EMBL" id="GES01747.1"/>
    </source>
</evidence>
<protein>
    <recommendedName>
        <fullName evidence="4">DDE Tnp4 domain-containing protein</fullName>
    </recommendedName>
</protein>
<organism evidence="5 6">
    <name type="scientific">Acrocarpospora corrugata</name>
    <dbReference type="NCBI Taxonomy" id="35763"/>
    <lineage>
        <taxon>Bacteria</taxon>
        <taxon>Bacillati</taxon>
        <taxon>Actinomycetota</taxon>
        <taxon>Actinomycetes</taxon>
        <taxon>Streptosporangiales</taxon>
        <taxon>Streptosporangiaceae</taxon>
        <taxon>Acrocarpospora</taxon>
    </lineage>
</organism>
<dbReference type="EMBL" id="BLAD01000052">
    <property type="protein sequence ID" value="GES01747.1"/>
    <property type="molecule type" value="Genomic_DNA"/>
</dbReference>
<dbReference type="Pfam" id="PF13359">
    <property type="entry name" value="DDE_Tnp_4"/>
    <property type="match status" value="1"/>
</dbReference>
<dbReference type="GO" id="GO:0046872">
    <property type="term" value="F:metal ion binding"/>
    <property type="evidence" value="ECO:0007669"/>
    <property type="project" value="UniProtKB-KW"/>
</dbReference>
<dbReference type="Proteomes" id="UP000334990">
    <property type="component" value="Unassembled WGS sequence"/>
</dbReference>
<evidence type="ECO:0000256" key="1">
    <source>
        <dbReference type="ARBA" id="ARBA00001968"/>
    </source>
</evidence>
<evidence type="ECO:0000259" key="4">
    <source>
        <dbReference type="Pfam" id="PF13359"/>
    </source>
</evidence>
<evidence type="ECO:0000256" key="2">
    <source>
        <dbReference type="ARBA" id="ARBA00022723"/>
    </source>
</evidence>
<dbReference type="InterPro" id="IPR027806">
    <property type="entry name" value="HARBI1_dom"/>
</dbReference>